<proteinExistence type="predicted"/>
<dbReference type="STRING" id="658057.SAMN04488032_105105"/>
<keyword evidence="2" id="KW-1185">Reference proteome</keyword>
<evidence type="ECO:0000313" key="1">
    <source>
        <dbReference type="EMBL" id="SLN45864.1"/>
    </source>
</evidence>
<evidence type="ECO:0000313" key="2">
    <source>
        <dbReference type="Proteomes" id="UP000193307"/>
    </source>
</evidence>
<gene>
    <name evidence="1" type="ORF">PAM7971_02220</name>
</gene>
<protein>
    <submittedName>
        <fullName evidence="1">Uncharacterized protein</fullName>
    </submittedName>
</protein>
<organism evidence="1 2">
    <name type="scientific">Pacificibacter marinus</name>
    <dbReference type="NCBI Taxonomy" id="658057"/>
    <lineage>
        <taxon>Bacteria</taxon>
        <taxon>Pseudomonadati</taxon>
        <taxon>Pseudomonadota</taxon>
        <taxon>Alphaproteobacteria</taxon>
        <taxon>Rhodobacterales</taxon>
        <taxon>Roseobacteraceae</taxon>
        <taxon>Pacificibacter</taxon>
    </lineage>
</organism>
<name>A0A1Y5SVB2_9RHOB</name>
<accession>A0A1Y5SVB2</accession>
<reference evidence="1 2" key="1">
    <citation type="submission" date="2017-03" db="EMBL/GenBank/DDBJ databases">
        <authorList>
            <person name="Afonso C.L."/>
            <person name="Miller P.J."/>
            <person name="Scott M.A."/>
            <person name="Spackman E."/>
            <person name="Goraichik I."/>
            <person name="Dimitrov K.M."/>
            <person name="Suarez D.L."/>
            <person name="Swayne D.E."/>
        </authorList>
    </citation>
    <scope>NUCLEOTIDE SEQUENCE [LARGE SCALE GENOMIC DNA]</scope>
    <source>
        <strain evidence="1 2">CECT 7971</strain>
    </source>
</reference>
<dbReference type="AlphaFoldDB" id="A0A1Y5SVB2"/>
<dbReference type="Proteomes" id="UP000193307">
    <property type="component" value="Unassembled WGS sequence"/>
</dbReference>
<sequence>MLAPVLLAATSATAAEPLSGAQFDAYATGKTLTYAENGEAYGAEQYLPNNRVRWAFDEETCLEGVWYEKDDNICFVYEDGAAPQCWNFFLEHNKLRAIFNGDNGTELYEAWATDGPLACMAPGLGV</sequence>
<dbReference type="EMBL" id="FWFW01000006">
    <property type="protein sequence ID" value="SLN45864.1"/>
    <property type="molecule type" value="Genomic_DNA"/>
</dbReference>